<dbReference type="AlphaFoldDB" id="A0A382H5E0"/>
<reference evidence="1" key="1">
    <citation type="submission" date="2018-05" db="EMBL/GenBank/DDBJ databases">
        <authorList>
            <person name="Lanie J.A."/>
            <person name="Ng W.-L."/>
            <person name="Kazmierczak K.M."/>
            <person name="Andrzejewski T.M."/>
            <person name="Davidsen T.M."/>
            <person name="Wayne K.J."/>
            <person name="Tettelin H."/>
            <person name="Glass J.I."/>
            <person name="Rusch D."/>
            <person name="Podicherti R."/>
            <person name="Tsui H.-C.T."/>
            <person name="Winkler M.E."/>
        </authorList>
    </citation>
    <scope>NUCLEOTIDE SEQUENCE</scope>
</reference>
<accession>A0A382H5E0</accession>
<sequence>MQRGSGPDKLYQDSWKTITDKRMKYDKSAKRLNITKASTDKATRDYDSYARDVDNYKQKQITEQKIVDAKLYKNAQGAYIPKELTSYMGKSPTATRYLHKKIQAEPGYKSKQFAQDSGLFPEVLPSTNIRIPDSKNLAKDDIAAIYEAGLRGIEPERV</sequence>
<feature type="non-terminal residue" evidence="1">
    <location>
        <position position="158"/>
    </location>
</feature>
<proteinExistence type="predicted"/>
<name>A0A382H5E0_9ZZZZ</name>
<organism evidence="1">
    <name type="scientific">marine metagenome</name>
    <dbReference type="NCBI Taxonomy" id="408172"/>
    <lineage>
        <taxon>unclassified sequences</taxon>
        <taxon>metagenomes</taxon>
        <taxon>ecological metagenomes</taxon>
    </lineage>
</organism>
<protein>
    <submittedName>
        <fullName evidence="1">Uncharacterized protein</fullName>
    </submittedName>
</protein>
<dbReference type="EMBL" id="UINC01059105">
    <property type="protein sequence ID" value="SVB82137.1"/>
    <property type="molecule type" value="Genomic_DNA"/>
</dbReference>
<evidence type="ECO:0000313" key="1">
    <source>
        <dbReference type="EMBL" id="SVB82137.1"/>
    </source>
</evidence>
<gene>
    <name evidence="1" type="ORF">METZ01_LOCUS234991</name>
</gene>